<gene>
    <name evidence="1" type="ORF">GTI89_17490</name>
</gene>
<name>A0A6I4XJJ4_ENTGA</name>
<dbReference type="AlphaFoldDB" id="A0A6I4XJJ4"/>
<comment type="caution">
    <text evidence="1">The sequence shown here is derived from an EMBL/GenBank/DDBJ whole genome shotgun (WGS) entry which is preliminary data.</text>
</comment>
<dbReference type="RefSeq" id="WP_160806415.1">
    <property type="nucleotide sequence ID" value="NZ_WVTI01000262.1"/>
</dbReference>
<dbReference type="Proteomes" id="UP000439965">
    <property type="component" value="Unassembled WGS sequence"/>
</dbReference>
<reference evidence="1 2" key="1">
    <citation type="submission" date="2019-04" db="EMBL/GenBank/DDBJ databases">
        <title>Step-wise assembly of the neonatal virome modulated by breast feeding.</title>
        <authorList>
            <person name="Liang G."/>
            <person name="Bushman F."/>
        </authorList>
    </citation>
    <scope>NUCLEOTIDE SEQUENCE [LARGE SCALE GENOMIC DNA]</scope>
    <source>
        <strain evidence="1 2">E3404</strain>
    </source>
</reference>
<protein>
    <recommendedName>
        <fullName evidence="3">PD-(D/E)XK endonuclease-like domain-containing protein</fullName>
    </recommendedName>
</protein>
<accession>A0A6I4XJJ4</accession>
<organism evidence="1 2">
    <name type="scientific">Enterococcus gallinarum</name>
    <dbReference type="NCBI Taxonomy" id="1353"/>
    <lineage>
        <taxon>Bacteria</taxon>
        <taxon>Bacillati</taxon>
        <taxon>Bacillota</taxon>
        <taxon>Bacilli</taxon>
        <taxon>Lactobacillales</taxon>
        <taxon>Enterococcaceae</taxon>
        <taxon>Enterococcus</taxon>
    </lineage>
</organism>
<evidence type="ECO:0000313" key="1">
    <source>
        <dbReference type="EMBL" id="MXS27837.1"/>
    </source>
</evidence>
<proteinExistence type="predicted"/>
<sequence length="68" mass="7922">QIIGGEVQLNPAYQGKERIACRYCPFRSVCDFDVMLKENNYHRIENLSKEEIMARLLNKDEEGATEDE</sequence>
<evidence type="ECO:0000313" key="2">
    <source>
        <dbReference type="Proteomes" id="UP000439965"/>
    </source>
</evidence>
<feature type="non-terminal residue" evidence="1">
    <location>
        <position position="1"/>
    </location>
</feature>
<evidence type="ECO:0008006" key="3">
    <source>
        <dbReference type="Google" id="ProtNLM"/>
    </source>
</evidence>
<dbReference type="EMBL" id="WVTI01000262">
    <property type="protein sequence ID" value="MXS27837.1"/>
    <property type="molecule type" value="Genomic_DNA"/>
</dbReference>